<dbReference type="CDD" id="cd06267">
    <property type="entry name" value="PBP1_LacI_sugar_binding-like"/>
    <property type="match status" value="1"/>
</dbReference>
<dbReference type="SMART" id="SM00354">
    <property type="entry name" value="HTH_LACI"/>
    <property type="match status" value="1"/>
</dbReference>
<dbReference type="HOGENOM" id="CLU_037628_6_0_11"/>
<dbReference type="Gene3D" id="3.40.50.2300">
    <property type="match status" value="2"/>
</dbReference>
<proteinExistence type="predicted"/>
<organism evidence="5 6">
    <name type="scientific">Microbacterium testaceum (strain StLB037)</name>
    <dbReference type="NCBI Taxonomy" id="979556"/>
    <lineage>
        <taxon>Bacteria</taxon>
        <taxon>Bacillati</taxon>
        <taxon>Actinomycetota</taxon>
        <taxon>Actinomycetes</taxon>
        <taxon>Micrococcales</taxon>
        <taxon>Microbacteriaceae</taxon>
        <taxon>Microbacterium</taxon>
    </lineage>
</organism>
<evidence type="ECO:0000256" key="3">
    <source>
        <dbReference type="ARBA" id="ARBA00023163"/>
    </source>
</evidence>
<gene>
    <name evidence="5" type="ordered locus">MTES_2690</name>
</gene>
<dbReference type="InterPro" id="IPR000843">
    <property type="entry name" value="HTH_LacI"/>
</dbReference>
<evidence type="ECO:0000256" key="2">
    <source>
        <dbReference type="ARBA" id="ARBA00023125"/>
    </source>
</evidence>
<keyword evidence="1" id="KW-0805">Transcription regulation</keyword>
<dbReference type="SUPFAM" id="SSF47413">
    <property type="entry name" value="lambda repressor-like DNA-binding domains"/>
    <property type="match status" value="1"/>
</dbReference>
<reference key="2">
    <citation type="submission" date="2011-02" db="EMBL/GenBank/DDBJ databases">
        <title>Genome sequence of Microbacterium testaceum StLB037.</title>
        <authorList>
            <person name="Morohoshi T."/>
            <person name="Wang W.Z."/>
            <person name="Someya N."/>
            <person name="Ikeda T."/>
        </authorList>
    </citation>
    <scope>NUCLEOTIDE SEQUENCE</scope>
    <source>
        <strain>StLB037</strain>
    </source>
</reference>
<feature type="domain" description="HTH lacI-type" evidence="4">
    <location>
        <begin position="11"/>
        <end position="55"/>
    </location>
</feature>
<dbReference type="EMBL" id="AP012052">
    <property type="protein sequence ID" value="BAJ75654.1"/>
    <property type="molecule type" value="Genomic_DNA"/>
</dbReference>
<evidence type="ECO:0000256" key="1">
    <source>
        <dbReference type="ARBA" id="ARBA00023015"/>
    </source>
</evidence>
<dbReference type="Pfam" id="PF13377">
    <property type="entry name" value="Peripla_BP_3"/>
    <property type="match status" value="1"/>
</dbReference>
<sequence>MTKKNSDRGRVTIYEVAKAAGVSISTVSLAINRPHKVNEVTRQSVIATAVRLGYRGQTQLSAGKRIAVAAPFSTYPSYYTRLTGMLTFASTVGVDIVVHDLPSTAGADAPVLEALPVRAGIDGIIVMGAPLSRDATETASLPGPPVVLVDVPDSTGIHPDIPVVLIDDRRGGELIGRHLGSLGHRRVAFVHETQRSSDYVSAGMLRAEGMSRHVEVVGCEVPDSAALASRIEAAVSDPLVTAVVANHDHLAAEVHAVLSTLPLARPIALVGYDGSIASEILGITSVWQPFEESGRAAMRLILDLADGEHTHLESLTLTPRLVVRASSTPSA</sequence>
<reference evidence="5 6" key="1">
    <citation type="journal article" date="2011" name="J. Bacteriol.">
        <title>Genome sequence of Microbacterium testaceum StLB037, an N-acylhomoserine lactone-degrading bacterium isolated from potato leaves.</title>
        <authorList>
            <person name="Morohoshi T."/>
            <person name="Wang W.-Z."/>
            <person name="Someya N."/>
            <person name="Ikeda T."/>
        </authorList>
    </citation>
    <scope>NUCLEOTIDE SEQUENCE [LARGE SCALE GENOMIC DNA]</scope>
    <source>
        <strain evidence="5 6">StLB037</strain>
    </source>
</reference>
<dbReference type="OrthoDB" id="37081at2"/>
<dbReference type="Proteomes" id="UP000008975">
    <property type="component" value="Chromosome"/>
</dbReference>
<dbReference type="InterPro" id="IPR028082">
    <property type="entry name" value="Peripla_BP_I"/>
</dbReference>
<dbReference type="Pfam" id="PF00356">
    <property type="entry name" value="LacI"/>
    <property type="match status" value="1"/>
</dbReference>
<evidence type="ECO:0000313" key="6">
    <source>
        <dbReference type="Proteomes" id="UP000008975"/>
    </source>
</evidence>
<dbReference type="STRING" id="979556.MTES_2690"/>
<dbReference type="Gene3D" id="1.10.260.40">
    <property type="entry name" value="lambda repressor-like DNA-binding domains"/>
    <property type="match status" value="1"/>
</dbReference>
<keyword evidence="3" id="KW-0804">Transcription</keyword>
<dbReference type="CDD" id="cd01392">
    <property type="entry name" value="HTH_LacI"/>
    <property type="match status" value="1"/>
</dbReference>
<dbReference type="PANTHER" id="PTHR30146:SF109">
    <property type="entry name" value="HTH-TYPE TRANSCRIPTIONAL REGULATOR GALS"/>
    <property type="match status" value="1"/>
</dbReference>
<dbReference type="GO" id="GO:0000976">
    <property type="term" value="F:transcription cis-regulatory region binding"/>
    <property type="evidence" value="ECO:0007669"/>
    <property type="project" value="TreeGrafter"/>
</dbReference>
<dbReference type="InterPro" id="IPR046335">
    <property type="entry name" value="LacI/GalR-like_sensor"/>
</dbReference>
<dbReference type="InterPro" id="IPR010982">
    <property type="entry name" value="Lambda_DNA-bd_dom_sf"/>
</dbReference>
<evidence type="ECO:0000313" key="5">
    <source>
        <dbReference type="EMBL" id="BAJ75654.1"/>
    </source>
</evidence>
<keyword evidence="2" id="KW-0238">DNA-binding</keyword>
<evidence type="ECO:0000259" key="4">
    <source>
        <dbReference type="PROSITE" id="PS50932"/>
    </source>
</evidence>
<dbReference type="GO" id="GO:0003700">
    <property type="term" value="F:DNA-binding transcription factor activity"/>
    <property type="evidence" value="ECO:0007669"/>
    <property type="project" value="TreeGrafter"/>
</dbReference>
<dbReference type="AlphaFoldDB" id="E8N8J8"/>
<accession>E8N8J8</accession>
<dbReference type="eggNOG" id="COG1609">
    <property type="taxonomic scope" value="Bacteria"/>
</dbReference>
<name>E8N8J8_MICTS</name>
<dbReference type="PROSITE" id="PS00356">
    <property type="entry name" value="HTH_LACI_1"/>
    <property type="match status" value="1"/>
</dbReference>
<dbReference type="RefSeq" id="WP_013585779.1">
    <property type="nucleotide sequence ID" value="NC_015125.1"/>
</dbReference>
<dbReference type="PROSITE" id="PS50932">
    <property type="entry name" value="HTH_LACI_2"/>
    <property type="match status" value="1"/>
</dbReference>
<dbReference type="SUPFAM" id="SSF53822">
    <property type="entry name" value="Periplasmic binding protein-like I"/>
    <property type="match status" value="1"/>
</dbReference>
<protein>
    <submittedName>
        <fullName evidence="5">Transcriptional regulator</fullName>
    </submittedName>
</protein>
<dbReference type="PANTHER" id="PTHR30146">
    <property type="entry name" value="LACI-RELATED TRANSCRIPTIONAL REPRESSOR"/>
    <property type="match status" value="1"/>
</dbReference>
<dbReference type="KEGG" id="mts:MTES_2690"/>